<evidence type="ECO:0000256" key="1">
    <source>
        <dbReference type="SAM" id="MobiDB-lite"/>
    </source>
</evidence>
<name>A0A1Z5JNK4_FISSO</name>
<dbReference type="Proteomes" id="UP000198406">
    <property type="component" value="Unassembled WGS sequence"/>
</dbReference>
<proteinExistence type="predicted"/>
<organism evidence="2 3">
    <name type="scientific">Fistulifera solaris</name>
    <name type="common">Oleaginous diatom</name>
    <dbReference type="NCBI Taxonomy" id="1519565"/>
    <lineage>
        <taxon>Eukaryota</taxon>
        <taxon>Sar</taxon>
        <taxon>Stramenopiles</taxon>
        <taxon>Ochrophyta</taxon>
        <taxon>Bacillariophyta</taxon>
        <taxon>Bacillariophyceae</taxon>
        <taxon>Bacillariophycidae</taxon>
        <taxon>Naviculales</taxon>
        <taxon>Naviculaceae</taxon>
        <taxon>Fistulifera</taxon>
    </lineage>
</organism>
<gene>
    <name evidence="2" type="ORF">FisN_6Hh153</name>
</gene>
<feature type="region of interest" description="Disordered" evidence="1">
    <location>
        <begin position="63"/>
        <end position="84"/>
    </location>
</feature>
<dbReference type="InParanoid" id="A0A1Z5JNK4"/>
<feature type="region of interest" description="Disordered" evidence="1">
    <location>
        <begin position="1"/>
        <end position="35"/>
    </location>
</feature>
<feature type="region of interest" description="Disordered" evidence="1">
    <location>
        <begin position="401"/>
        <end position="439"/>
    </location>
</feature>
<keyword evidence="3" id="KW-1185">Reference proteome</keyword>
<evidence type="ECO:0000313" key="2">
    <source>
        <dbReference type="EMBL" id="GAX15549.1"/>
    </source>
</evidence>
<evidence type="ECO:0000313" key="3">
    <source>
        <dbReference type="Proteomes" id="UP000198406"/>
    </source>
</evidence>
<feature type="compositionally biased region" description="Polar residues" evidence="1">
    <location>
        <begin position="409"/>
        <end position="420"/>
    </location>
</feature>
<feature type="region of interest" description="Disordered" evidence="1">
    <location>
        <begin position="179"/>
        <end position="216"/>
    </location>
</feature>
<sequence>MECVPTEETKQIPYHQLMANGTHERETSKGNQLNRRVERDYLSRRQEALNVLCQLKEQEATKHAVDGKKATKESGTESDSKDDLWSGASSLEKALVSCCTIGESPTGADWEAEIDVEEDTWIAGALRETKILEFIGLMAMRCQDLKSRSLVLAILERTHQLDERIQENFETTRIALASQSMDASETEEKLPPTKRPRISEDDTSTTLQDSPVVVSPKPAPPRRLMLILAAKGLQILSRWVLEASEPVIRDVPTNGTKEVRSEVRPSPTGLLLLPLLEFLENIPFNKQAIIQSKINKVIKNLSKHVDSLVSGAQTKGRVKLEKWTHVDTGGLPVIAVQSALNKIKLSWESKAKENGKDTHTNATLETPSGRLINLLKERLGDLQKVESGKIDKPTWLVEVEREEGKDAQLTETNSQVRSRNTTAEEKARKERENERHHMMRKDLEKARQEKLELLKKLREMKKPNEIVEPARSSSRRGVKWLDGLPASSKQRKRDILERVFVFDNEHVKLVEFKSQSPDEIEEMS</sequence>
<comment type="caution">
    <text evidence="2">The sequence shown here is derived from an EMBL/GenBank/DDBJ whole genome shotgun (WGS) entry which is preliminary data.</text>
</comment>
<accession>A0A1Z5JNK4</accession>
<feature type="compositionally biased region" description="Basic and acidic residues" evidence="1">
    <location>
        <begin position="422"/>
        <end position="439"/>
    </location>
</feature>
<dbReference type="EMBL" id="BDSP01000094">
    <property type="protein sequence ID" value="GAX15549.1"/>
    <property type="molecule type" value="Genomic_DNA"/>
</dbReference>
<dbReference type="OrthoDB" id="54544at2759"/>
<dbReference type="AlphaFoldDB" id="A0A1Z5JNK4"/>
<reference evidence="2 3" key="1">
    <citation type="journal article" date="2015" name="Plant Cell">
        <title>Oil accumulation by the oleaginous diatom Fistulifera solaris as revealed by the genome and transcriptome.</title>
        <authorList>
            <person name="Tanaka T."/>
            <person name="Maeda Y."/>
            <person name="Veluchamy A."/>
            <person name="Tanaka M."/>
            <person name="Abida H."/>
            <person name="Marechal E."/>
            <person name="Bowler C."/>
            <person name="Muto M."/>
            <person name="Sunaga Y."/>
            <person name="Tanaka M."/>
            <person name="Yoshino T."/>
            <person name="Taniguchi T."/>
            <person name="Fukuda Y."/>
            <person name="Nemoto M."/>
            <person name="Matsumoto M."/>
            <person name="Wong P.S."/>
            <person name="Aburatani S."/>
            <person name="Fujibuchi W."/>
        </authorList>
    </citation>
    <scope>NUCLEOTIDE SEQUENCE [LARGE SCALE GENOMIC DNA]</scope>
    <source>
        <strain evidence="2 3">JPCC DA0580</strain>
    </source>
</reference>
<protein>
    <submittedName>
        <fullName evidence="2">Uncharacterized protein</fullName>
    </submittedName>
</protein>